<organism evidence="1">
    <name type="scientific">Euplotes harpa</name>
    <dbReference type="NCBI Taxonomy" id="151035"/>
    <lineage>
        <taxon>Eukaryota</taxon>
        <taxon>Sar</taxon>
        <taxon>Alveolata</taxon>
        <taxon>Ciliophora</taxon>
        <taxon>Intramacronucleata</taxon>
        <taxon>Spirotrichea</taxon>
        <taxon>Hypotrichia</taxon>
        <taxon>Euplotida</taxon>
        <taxon>Euplotidae</taxon>
        <taxon>Euplotes</taxon>
    </lineage>
</organism>
<dbReference type="Gene3D" id="3.40.30.10">
    <property type="entry name" value="Glutaredoxin"/>
    <property type="match status" value="1"/>
</dbReference>
<name>A0A7S3N7A1_9SPIT</name>
<dbReference type="EMBL" id="HBII01004628">
    <property type="protein sequence ID" value="CAE0343196.1"/>
    <property type="molecule type" value="Transcribed_RNA"/>
</dbReference>
<evidence type="ECO:0000313" key="1">
    <source>
        <dbReference type="EMBL" id="CAE0343196.1"/>
    </source>
</evidence>
<sequence length="122" mass="14793">MHIKQHKMEDHYTKQIATIYAFYNVNPQNAEYKDKIQQWRNELHQNIKDLEKYIDIEEIIIDDIDYDDLLANYNTSGKDLRTSPFVMIDEFDERVWVYKLNQPDKIKERIKSILSEGISYFN</sequence>
<proteinExistence type="predicted"/>
<accession>A0A7S3N7A1</accession>
<protein>
    <submittedName>
        <fullName evidence="1">Uncharacterized protein</fullName>
    </submittedName>
</protein>
<dbReference type="AlphaFoldDB" id="A0A7S3N7A1"/>
<gene>
    <name evidence="1" type="ORF">EHAR0213_LOCUS2103</name>
</gene>
<reference evidence="1" key="1">
    <citation type="submission" date="2021-01" db="EMBL/GenBank/DDBJ databases">
        <authorList>
            <person name="Corre E."/>
            <person name="Pelletier E."/>
            <person name="Niang G."/>
            <person name="Scheremetjew M."/>
            <person name="Finn R."/>
            <person name="Kale V."/>
            <person name="Holt S."/>
            <person name="Cochrane G."/>
            <person name="Meng A."/>
            <person name="Brown T."/>
            <person name="Cohen L."/>
        </authorList>
    </citation>
    <scope>NUCLEOTIDE SEQUENCE</scope>
    <source>
        <strain evidence="1">FSP1.4</strain>
    </source>
</reference>